<dbReference type="SUPFAM" id="SSF51120">
    <property type="entry name" value="beta-Roll"/>
    <property type="match status" value="1"/>
</dbReference>
<evidence type="ECO:0000259" key="1">
    <source>
        <dbReference type="PROSITE" id="PS50927"/>
    </source>
</evidence>
<feature type="domain" description="Bulb-type lectin" evidence="1">
    <location>
        <begin position="305"/>
        <end position="455"/>
    </location>
</feature>
<dbReference type="InterPro" id="IPR019960">
    <property type="entry name" value="T1SS_VCA0849"/>
</dbReference>
<dbReference type="InterPro" id="IPR018511">
    <property type="entry name" value="Hemolysin-typ_Ca-bd_CS"/>
</dbReference>
<organism evidence="2">
    <name type="scientific">Leptolyngbya sp. NK1-12</name>
    <dbReference type="NCBI Taxonomy" id="2547451"/>
    <lineage>
        <taxon>Bacteria</taxon>
        <taxon>Bacillati</taxon>
        <taxon>Cyanobacteriota</taxon>
        <taxon>Cyanophyceae</taxon>
        <taxon>Leptolyngbyales</taxon>
        <taxon>Leptolyngbyaceae</taxon>
        <taxon>Leptolyngbya group</taxon>
        <taxon>Leptolyngbya</taxon>
    </lineage>
</organism>
<dbReference type="AlphaFoldDB" id="A0AA96WEP9"/>
<evidence type="ECO:0000313" key="2">
    <source>
        <dbReference type="EMBL" id="WNZ23739.1"/>
    </source>
</evidence>
<dbReference type="GO" id="GO:0005509">
    <property type="term" value="F:calcium ion binding"/>
    <property type="evidence" value="ECO:0007669"/>
    <property type="project" value="InterPro"/>
</dbReference>
<dbReference type="EMBL" id="CP053586">
    <property type="protein sequence ID" value="WNZ23739.1"/>
    <property type="molecule type" value="Genomic_DNA"/>
</dbReference>
<dbReference type="Pfam" id="PF00353">
    <property type="entry name" value="HemolysinCabind"/>
    <property type="match status" value="3"/>
</dbReference>
<protein>
    <submittedName>
        <fullName evidence="2">DUF4347 domain-containing protein</fullName>
    </submittedName>
</protein>
<dbReference type="InterPro" id="IPR011047">
    <property type="entry name" value="Quinoprotein_ADH-like_sf"/>
</dbReference>
<sequence>MTINLLTDVPGVTPSHTLLTQTLVVIDPTVASSSSLAAGVLADASAIVLNPNEDGMLQITEALQARPWITDLHILSHGAPGVLYLGNTQLSLETLDRYAQLLQTWFANPESTLILYGCQVATGDAGEEFLARLYTLTKANIAASTSLTGSASLGGNWRFEARLGNPNLFLPFEPAVLADYNGVFKKIVWSKGVGNSLDSEGNFYLTGSFDTGTTLSAGSTEIFVTKLNGNGKPLWNKSFVVTGAKLFDCLALDGADNPYLIGSFNTSISFGNITLTSSGSDDIFVARFDKAGNVIWAKNFGSSGSDSASRLTADREGNLYLTGSFSNSISFGSTTLTSAGSEDIFVTKLDSTGNVVWAKNFGGSSADFASSTHIDSTGNLYLVGSFSNSISFGNTTLTSAGSEDIFVTKLDSTGNVVWAKNFGGSGADKANTVLDKAGNLYLTGSFSNSISFGSTTLTSTGETDAFITKLDSTGNVVWAKNFGGISAEVVDRILVDQSGNLFVIGSFSNSISFGSTTLTSTGSENTFVTKVDSTGNVVWAKSFGSANYQYARNFSLDRSGNLFLIGNFNGLTATSIDYSNLFITKLDGSSGTTIWDKTFNSFSNSQELAFLGVGIAVQAINFRGGKGKIGIKFKGTAESEIVEGSPFRDVLRGDDGDDRISPGYGKACFGNDRLFGGNGDDWLNGGNHNDWLEGEAGDDELLGGNGRDQLLGGDDDDKLIGGNGADILVGGAGKDTLTGGRGVDMFVCDALTKDVDVITDFKAQNDLLDLRGIFKQQAFSAEFSFVQYQRFIKLEQVGTGVAVKIDADGNGTGTRFSTLVTLNTVSVSELSMSNFVLR</sequence>
<dbReference type="InterPro" id="IPR025592">
    <property type="entry name" value="DUF4347"/>
</dbReference>
<dbReference type="SUPFAM" id="SSF50998">
    <property type="entry name" value="Quinoprotein alcohol dehydrogenase-like"/>
    <property type="match status" value="1"/>
</dbReference>
<reference evidence="2" key="1">
    <citation type="submission" date="2020-05" db="EMBL/GenBank/DDBJ databases">
        <authorList>
            <person name="Zhu T."/>
            <person name="Keshari N."/>
            <person name="Lu X."/>
        </authorList>
    </citation>
    <scope>NUCLEOTIDE SEQUENCE</scope>
    <source>
        <strain evidence="2">NK1-12</strain>
    </source>
</reference>
<gene>
    <name evidence="2" type="ORF">HJG54_13335</name>
</gene>
<dbReference type="NCBIfam" id="TIGR03661">
    <property type="entry name" value="T1SS_VCA0849"/>
    <property type="match status" value="1"/>
</dbReference>
<dbReference type="PROSITE" id="PS00330">
    <property type="entry name" value="HEMOLYSIN_CALCIUM"/>
    <property type="match status" value="2"/>
</dbReference>
<dbReference type="InterPro" id="IPR001480">
    <property type="entry name" value="Bulb-type_lectin_dom"/>
</dbReference>
<dbReference type="PROSITE" id="PS50927">
    <property type="entry name" value="BULB_LECTIN"/>
    <property type="match status" value="1"/>
</dbReference>
<proteinExistence type="predicted"/>
<dbReference type="InterPro" id="IPR001343">
    <property type="entry name" value="Hemolysn_Ca-bd"/>
</dbReference>
<dbReference type="Pfam" id="PF14252">
    <property type="entry name" value="DUF4347"/>
    <property type="match status" value="1"/>
</dbReference>
<name>A0AA96WEP9_9CYAN</name>
<dbReference type="RefSeq" id="WP_316435478.1">
    <property type="nucleotide sequence ID" value="NZ_CP053586.1"/>
</dbReference>
<dbReference type="PRINTS" id="PR00313">
    <property type="entry name" value="CABNDNGRPT"/>
</dbReference>
<accession>A0AA96WEP9</accession>
<dbReference type="InterPro" id="IPR052918">
    <property type="entry name" value="Motility_Chemotaxis_Reg"/>
</dbReference>
<dbReference type="PANTHER" id="PTHR35580:SF1">
    <property type="entry name" value="PHYTASE-LIKE DOMAIN-CONTAINING PROTEIN"/>
    <property type="match status" value="1"/>
</dbReference>
<dbReference type="InterPro" id="IPR011049">
    <property type="entry name" value="Serralysin-like_metalloprot_C"/>
</dbReference>
<dbReference type="Gene3D" id="2.150.10.10">
    <property type="entry name" value="Serralysin-like metalloprotease, C-terminal"/>
    <property type="match status" value="2"/>
</dbReference>
<dbReference type="PANTHER" id="PTHR35580">
    <property type="entry name" value="CELL SURFACE GLYCOPROTEIN (S-LAYER PROTEIN)-LIKE PROTEIN"/>
    <property type="match status" value="1"/>
</dbReference>